<accession>A0AAN7ZA32</accession>
<proteinExistence type="predicted"/>
<organism evidence="2 3">
    <name type="scientific">Xylaria bambusicola</name>
    <dbReference type="NCBI Taxonomy" id="326684"/>
    <lineage>
        <taxon>Eukaryota</taxon>
        <taxon>Fungi</taxon>
        <taxon>Dikarya</taxon>
        <taxon>Ascomycota</taxon>
        <taxon>Pezizomycotina</taxon>
        <taxon>Sordariomycetes</taxon>
        <taxon>Xylariomycetidae</taxon>
        <taxon>Xylariales</taxon>
        <taxon>Xylariaceae</taxon>
        <taxon>Xylaria</taxon>
    </lineage>
</organism>
<keyword evidence="1" id="KW-0732">Signal</keyword>
<evidence type="ECO:0000256" key="1">
    <source>
        <dbReference type="SAM" id="SignalP"/>
    </source>
</evidence>
<dbReference type="EMBL" id="JAWHQM010000059">
    <property type="protein sequence ID" value="KAK5635882.1"/>
    <property type="molecule type" value="Genomic_DNA"/>
</dbReference>
<dbReference type="AlphaFoldDB" id="A0AAN7ZA32"/>
<feature type="signal peptide" evidence="1">
    <location>
        <begin position="1"/>
        <end position="23"/>
    </location>
</feature>
<keyword evidence="3" id="KW-1185">Reference proteome</keyword>
<sequence length="180" mass="20882">MDIWMLWCTYLELITWFLCGSKAVTVDFRHFRSERGEYGIYSDTFFGMDSDGNWSSAQLKPSVIYHIGILFSTPQCSPYLREFPFLIKTQILCIEPGNRITASDLRIKLQKLGLQLIQYEGKGTGQIPQTPKSQNGGKIMERILRRPKRLVFQVRDCFAGGFRGRIESTRKKTNRCIQER</sequence>
<dbReference type="Proteomes" id="UP001305414">
    <property type="component" value="Unassembled WGS sequence"/>
</dbReference>
<protein>
    <submittedName>
        <fullName evidence="2">Uncharacterized protein</fullName>
    </submittedName>
</protein>
<feature type="chain" id="PRO_5042975532" evidence="1">
    <location>
        <begin position="24"/>
        <end position="180"/>
    </location>
</feature>
<reference evidence="2 3" key="1">
    <citation type="submission" date="2023-10" db="EMBL/GenBank/DDBJ databases">
        <title>Draft genome sequence of Xylaria bambusicola isolate GMP-LS, the root and basal stem rot pathogen of sugarcane in Indonesia.</title>
        <authorList>
            <person name="Selvaraj P."/>
            <person name="Muralishankar V."/>
            <person name="Muruganantham S."/>
            <person name="Sp S."/>
            <person name="Haryani S."/>
            <person name="Lau K.J.X."/>
            <person name="Naqvi N.I."/>
        </authorList>
    </citation>
    <scope>NUCLEOTIDE SEQUENCE [LARGE SCALE GENOMIC DNA]</scope>
    <source>
        <strain evidence="2">GMP-LS</strain>
    </source>
</reference>
<gene>
    <name evidence="2" type="ORF">RRF57_011594</name>
</gene>
<evidence type="ECO:0000313" key="3">
    <source>
        <dbReference type="Proteomes" id="UP001305414"/>
    </source>
</evidence>
<name>A0AAN7ZA32_9PEZI</name>
<comment type="caution">
    <text evidence="2">The sequence shown here is derived from an EMBL/GenBank/DDBJ whole genome shotgun (WGS) entry which is preliminary data.</text>
</comment>
<evidence type="ECO:0000313" key="2">
    <source>
        <dbReference type="EMBL" id="KAK5635882.1"/>
    </source>
</evidence>